<reference evidence="1 2" key="1">
    <citation type="submission" date="2015-06" db="EMBL/GenBank/DDBJ databases">
        <title>Genome sequence of the organohalide-respiring Dehalogenimonas alkenigignens type strain (IP3-3T).</title>
        <authorList>
            <person name="Key T.A."/>
            <person name="Richmond D.P."/>
            <person name="Bowman K.S."/>
            <person name="Cho Y.-J."/>
            <person name="Chun J."/>
            <person name="da Costa M.S."/>
            <person name="Rainey F.A."/>
            <person name="Moe W.M."/>
        </authorList>
    </citation>
    <scope>NUCLEOTIDE SEQUENCE [LARGE SCALE GENOMIC DNA]</scope>
    <source>
        <strain evidence="1 2">IP3-3</strain>
    </source>
</reference>
<protein>
    <submittedName>
        <fullName evidence="1">Uncharacterized protein</fullName>
    </submittedName>
</protein>
<dbReference type="EMBL" id="LFDV01000002">
    <property type="protein sequence ID" value="KTB48037.1"/>
    <property type="molecule type" value="Genomic_DNA"/>
</dbReference>
<evidence type="ECO:0000313" key="1">
    <source>
        <dbReference type="EMBL" id="KTB48037.1"/>
    </source>
</evidence>
<dbReference type="AlphaFoldDB" id="A0A0W0GHL0"/>
<sequence>MDTYKCLDCGEQVETDADEEVEATCLVCGSVNLVQVFGALANTDGPV</sequence>
<gene>
    <name evidence="1" type="ORF">DEALK_08820</name>
</gene>
<accession>A0A0W0GHL0</accession>
<dbReference type="RefSeq" id="WP_165802728.1">
    <property type="nucleotide sequence ID" value="NZ_KQ758903.1"/>
</dbReference>
<evidence type="ECO:0000313" key="2">
    <source>
        <dbReference type="Proteomes" id="UP000053947"/>
    </source>
</evidence>
<dbReference type="Proteomes" id="UP000053947">
    <property type="component" value="Unassembled WGS sequence"/>
</dbReference>
<organism evidence="1 2">
    <name type="scientific">Dehalogenimonas alkenigignens</name>
    <dbReference type="NCBI Taxonomy" id="1217799"/>
    <lineage>
        <taxon>Bacteria</taxon>
        <taxon>Bacillati</taxon>
        <taxon>Chloroflexota</taxon>
        <taxon>Dehalococcoidia</taxon>
        <taxon>Dehalococcoidales</taxon>
        <taxon>Dehalococcoidaceae</taxon>
        <taxon>Dehalogenimonas</taxon>
    </lineage>
</organism>
<dbReference type="STRING" id="1217799.DEALK_08820"/>
<proteinExistence type="predicted"/>
<name>A0A0W0GHL0_9CHLR</name>
<dbReference type="Gene3D" id="2.20.28.30">
    <property type="entry name" value="RNA polymerase ii, chain L"/>
    <property type="match status" value="1"/>
</dbReference>
<keyword evidence="2" id="KW-1185">Reference proteome</keyword>
<comment type="caution">
    <text evidence="1">The sequence shown here is derived from an EMBL/GenBank/DDBJ whole genome shotgun (WGS) entry which is preliminary data.</text>
</comment>